<dbReference type="PANTHER" id="PTHR43394:SF1">
    <property type="entry name" value="ATP-BINDING CASSETTE SUB-FAMILY B MEMBER 10, MITOCHONDRIAL"/>
    <property type="match status" value="1"/>
</dbReference>
<dbReference type="InterPro" id="IPR003593">
    <property type="entry name" value="AAA+_ATPase"/>
</dbReference>
<proteinExistence type="predicted"/>
<dbReference type="Proteomes" id="UP000177838">
    <property type="component" value="Unassembled WGS sequence"/>
</dbReference>
<keyword evidence="3" id="KW-1003">Cell membrane</keyword>
<keyword evidence="5" id="KW-0547">Nucleotide-binding</keyword>
<sequence>MKLLWAELINHKPLLIGALILATINQVFSLLDPQLFRLIVDNYATRPGELAPADFIRGVGLLLLGVVAVAFISRVAKAFQDYYVNVITQRSGNRLYAKSVAHAFSLPYAVFEDERSGELLNKLQKARADSQLLITNAINILFLSLVGMIFVLIYATYVHPLIGLVYFLIVPSLGMATFILSRKIKEAQQRIVQETAMLSGATTETLRNVELVKSLGLENQEIKRLNSTNDAILELELKKVKLVRSLDFIQGTLINALRSGLMLLMLWLIFRGSITLGEFFSLLFYSFAIFMPLSQLGTVASSYQEARASLAQLDNLLSLPPTPKPDQATPLHQINTINYDNVSLAYSSTGQDVLQNVSLQVSAGETIALVGPSGSGKSTMVKLLTGLYLPTAGQITFNSIPTPQLDIEKLRQRIGLVAQETQLFAGTIRDNLLFVKPEADDEDCMQALKLAQAETILARGDKLDTKIGEGGIKLSGGERQRLAIARALLRQPDLIVFDEATSSLDSITEKAITDTIRNIEQAQPKLITILIAHRLSTIAHANRIYVFEKGKIIESGRHHELVIAGGLYSALWREQISV</sequence>
<dbReference type="Gene3D" id="3.40.50.300">
    <property type="entry name" value="P-loop containing nucleotide triphosphate hydrolases"/>
    <property type="match status" value="1"/>
</dbReference>
<keyword evidence="7 9" id="KW-1133">Transmembrane helix</keyword>
<protein>
    <submittedName>
        <fullName evidence="12">ABC transporter ATP-binding protein</fullName>
    </submittedName>
</protein>
<dbReference type="EMBL" id="MHTK01000002">
    <property type="protein sequence ID" value="OHA60143.1"/>
    <property type="molecule type" value="Genomic_DNA"/>
</dbReference>
<name>A0A1G2QIE5_9BACT</name>
<keyword evidence="8 9" id="KW-0472">Membrane</keyword>
<evidence type="ECO:0000256" key="4">
    <source>
        <dbReference type="ARBA" id="ARBA00022692"/>
    </source>
</evidence>
<dbReference type="InterPro" id="IPR027417">
    <property type="entry name" value="P-loop_NTPase"/>
</dbReference>
<evidence type="ECO:0000256" key="7">
    <source>
        <dbReference type="ARBA" id="ARBA00022989"/>
    </source>
</evidence>
<keyword evidence="2" id="KW-0813">Transport</keyword>
<dbReference type="InterPro" id="IPR036640">
    <property type="entry name" value="ABC1_TM_sf"/>
</dbReference>
<dbReference type="InterPro" id="IPR017871">
    <property type="entry name" value="ABC_transporter-like_CS"/>
</dbReference>
<feature type="domain" description="ABC transporter" evidence="10">
    <location>
        <begin position="337"/>
        <end position="574"/>
    </location>
</feature>
<evidence type="ECO:0000313" key="12">
    <source>
        <dbReference type="EMBL" id="OHA60143.1"/>
    </source>
</evidence>
<evidence type="ECO:0000259" key="10">
    <source>
        <dbReference type="PROSITE" id="PS50893"/>
    </source>
</evidence>
<dbReference type="Gene3D" id="1.20.1560.10">
    <property type="entry name" value="ABC transporter type 1, transmembrane domain"/>
    <property type="match status" value="1"/>
</dbReference>
<dbReference type="AlphaFoldDB" id="A0A1G2QIE5"/>
<dbReference type="InterPro" id="IPR039421">
    <property type="entry name" value="Type_1_exporter"/>
</dbReference>
<feature type="domain" description="ABC transmembrane type-1" evidence="11">
    <location>
        <begin position="16"/>
        <end position="305"/>
    </location>
</feature>
<evidence type="ECO:0000256" key="3">
    <source>
        <dbReference type="ARBA" id="ARBA00022475"/>
    </source>
</evidence>
<evidence type="ECO:0000256" key="8">
    <source>
        <dbReference type="ARBA" id="ARBA00023136"/>
    </source>
</evidence>
<dbReference type="GO" id="GO:0015421">
    <property type="term" value="F:ABC-type oligopeptide transporter activity"/>
    <property type="evidence" value="ECO:0007669"/>
    <property type="project" value="TreeGrafter"/>
</dbReference>
<dbReference type="GO" id="GO:0016887">
    <property type="term" value="F:ATP hydrolysis activity"/>
    <property type="evidence" value="ECO:0007669"/>
    <property type="project" value="InterPro"/>
</dbReference>
<feature type="transmembrane region" description="Helical" evidence="9">
    <location>
        <begin position="161"/>
        <end position="180"/>
    </location>
</feature>
<dbReference type="PROSITE" id="PS00211">
    <property type="entry name" value="ABC_TRANSPORTER_1"/>
    <property type="match status" value="1"/>
</dbReference>
<evidence type="ECO:0000259" key="11">
    <source>
        <dbReference type="PROSITE" id="PS50929"/>
    </source>
</evidence>
<dbReference type="Pfam" id="PF00664">
    <property type="entry name" value="ABC_membrane"/>
    <property type="match status" value="1"/>
</dbReference>
<dbReference type="SMART" id="SM00382">
    <property type="entry name" value="AAA"/>
    <property type="match status" value="1"/>
</dbReference>
<evidence type="ECO:0000256" key="6">
    <source>
        <dbReference type="ARBA" id="ARBA00022840"/>
    </source>
</evidence>
<dbReference type="STRING" id="1802439.A2589_00490"/>
<dbReference type="CDD" id="cd07346">
    <property type="entry name" value="ABC_6TM_exporters"/>
    <property type="match status" value="1"/>
</dbReference>
<comment type="subcellular location">
    <subcellularLocation>
        <location evidence="1">Cell membrane</location>
        <topology evidence="1">Multi-pass membrane protein</topology>
    </subcellularLocation>
</comment>
<feature type="transmembrane region" description="Helical" evidence="9">
    <location>
        <begin position="132"/>
        <end position="155"/>
    </location>
</feature>
<accession>A0A1G2QIE5</accession>
<reference evidence="12 13" key="1">
    <citation type="journal article" date="2016" name="Nat. Commun.">
        <title>Thousands of microbial genomes shed light on interconnected biogeochemical processes in an aquifer system.</title>
        <authorList>
            <person name="Anantharaman K."/>
            <person name="Brown C.T."/>
            <person name="Hug L.A."/>
            <person name="Sharon I."/>
            <person name="Castelle C.J."/>
            <person name="Probst A.J."/>
            <person name="Thomas B.C."/>
            <person name="Singh A."/>
            <person name="Wilkins M.J."/>
            <person name="Karaoz U."/>
            <person name="Brodie E.L."/>
            <person name="Williams K.H."/>
            <person name="Hubbard S.S."/>
            <person name="Banfield J.F."/>
        </authorList>
    </citation>
    <scope>NUCLEOTIDE SEQUENCE [LARGE SCALE GENOMIC DNA]</scope>
</reference>
<dbReference type="PROSITE" id="PS50929">
    <property type="entry name" value="ABC_TM1F"/>
    <property type="match status" value="1"/>
</dbReference>
<keyword evidence="4 9" id="KW-0812">Transmembrane</keyword>
<comment type="caution">
    <text evidence="12">The sequence shown here is derived from an EMBL/GenBank/DDBJ whole genome shotgun (WGS) entry which is preliminary data.</text>
</comment>
<feature type="transmembrane region" description="Helical" evidence="9">
    <location>
        <begin position="55"/>
        <end position="73"/>
    </location>
</feature>
<evidence type="ECO:0000256" key="1">
    <source>
        <dbReference type="ARBA" id="ARBA00004651"/>
    </source>
</evidence>
<keyword evidence="6 12" id="KW-0067">ATP-binding</keyword>
<dbReference type="FunFam" id="3.40.50.300:FF:000299">
    <property type="entry name" value="ABC transporter ATP-binding protein/permease"/>
    <property type="match status" value="1"/>
</dbReference>
<dbReference type="Pfam" id="PF00005">
    <property type="entry name" value="ABC_tran"/>
    <property type="match status" value="1"/>
</dbReference>
<dbReference type="InterPro" id="IPR003439">
    <property type="entry name" value="ABC_transporter-like_ATP-bd"/>
</dbReference>
<evidence type="ECO:0000256" key="2">
    <source>
        <dbReference type="ARBA" id="ARBA00022448"/>
    </source>
</evidence>
<evidence type="ECO:0000256" key="9">
    <source>
        <dbReference type="SAM" id="Phobius"/>
    </source>
</evidence>
<dbReference type="SUPFAM" id="SSF90123">
    <property type="entry name" value="ABC transporter transmembrane region"/>
    <property type="match status" value="1"/>
</dbReference>
<evidence type="ECO:0000256" key="5">
    <source>
        <dbReference type="ARBA" id="ARBA00022741"/>
    </source>
</evidence>
<dbReference type="GO" id="GO:0005524">
    <property type="term" value="F:ATP binding"/>
    <property type="evidence" value="ECO:0007669"/>
    <property type="project" value="UniProtKB-KW"/>
</dbReference>
<organism evidence="12 13">
    <name type="scientific">Candidatus Vogelbacteria bacterium RIFOXYD1_FULL_46_19</name>
    <dbReference type="NCBI Taxonomy" id="1802439"/>
    <lineage>
        <taxon>Bacteria</taxon>
        <taxon>Candidatus Vogeliibacteriota</taxon>
    </lineage>
</organism>
<evidence type="ECO:0000313" key="13">
    <source>
        <dbReference type="Proteomes" id="UP000177838"/>
    </source>
</evidence>
<dbReference type="GO" id="GO:0005886">
    <property type="term" value="C:plasma membrane"/>
    <property type="evidence" value="ECO:0007669"/>
    <property type="project" value="UniProtKB-SubCell"/>
</dbReference>
<dbReference type="SUPFAM" id="SSF52540">
    <property type="entry name" value="P-loop containing nucleoside triphosphate hydrolases"/>
    <property type="match status" value="1"/>
</dbReference>
<dbReference type="PROSITE" id="PS50893">
    <property type="entry name" value="ABC_TRANSPORTER_2"/>
    <property type="match status" value="1"/>
</dbReference>
<dbReference type="PANTHER" id="PTHR43394">
    <property type="entry name" value="ATP-DEPENDENT PERMEASE MDL1, MITOCHONDRIAL"/>
    <property type="match status" value="1"/>
</dbReference>
<gene>
    <name evidence="12" type="ORF">A2589_00490</name>
</gene>
<dbReference type="InterPro" id="IPR011527">
    <property type="entry name" value="ABC1_TM_dom"/>
</dbReference>